<evidence type="ECO:0000256" key="4">
    <source>
        <dbReference type="ARBA" id="ARBA00022490"/>
    </source>
</evidence>
<evidence type="ECO:0000256" key="8">
    <source>
        <dbReference type="ARBA" id="ARBA00023136"/>
    </source>
</evidence>
<proteinExistence type="inferred from homology"/>
<dbReference type="Ensembl" id="ENSPKIT00000001464.1">
    <property type="protein sequence ID" value="ENSPKIP00000020840.1"/>
    <property type="gene ID" value="ENSPKIG00000005477.1"/>
</dbReference>
<dbReference type="GO" id="GO:0005737">
    <property type="term" value="C:cytoplasm"/>
    <property type="evidence" value="ECO:0007669"/>
    <property type="project" value="UniProtKB-SubCell"/>
</dbReference>
<keyword evidence="9" id="KW-0325">Glycoprotein</keyword>
<feature type="transmembrane region" description="Helical" evidence="10">
    <location>
        <begin position="42"/>
        <end position="63"/>
    </location>
</feature>
<dbReference type="PANTHER" id="PTHR23344:SF6">
    <property type="entry name" value="GLYCEROPHOSPHODIESTER PHOSPHODIESTERASE DOMAIN-CONTAINING PROTEIN 5"/>
    <property type="match status" value="1"/>
</dbReference>
<dbReference type="STRING" id="1676925.ENSPKIP00000020840"/>
<evidence type="ECO:0000256" key="2">
    <source>
        <dbReference type="ARBA" id="ARBA00004496"/>
    </source>
</evidence>
<feature type="transmembrane region" description="Helical" evidence="10">
    <location>
        <begin position="190"/>
        <end position="213"/>
    </location>
</feature>
<dbReference type="GO" id="GO:0006629">
    <property type="term" value="P:lipid metabolic process"/>
    <property type="evidence" value="ECO:0007669"/>
    <property type="project" value="InterPro"/>
</dbReference>
<evidence type="ECO:0000256" key="9">
    <source>
        <dbReference type="ARBA" id="ARBA00023180"/>
    </source>
</evidence>
<dbReference type="OrthoDB" id="1058301at2759"/>
<organism evidence="12 13">
    <name type="scientific">Paramormyrops kingsleyae</name>
    <dbReference type="NCBI Taxonomy" id="1676925"/>
    <lineage>
        <taxon>Eukaryota</taxon>
        <taxon>Metazoa</taxon>
        <taxon>Chordata</taxon>
        <taxon>Craniata</taxon>
        <taxon>Vertebrata</taxon>
        <taxon>Euteleostomi</taxon>
        <taxon>Actinopterygii</taxon>
        <taxon>Neopterygii</taxon>
        <taxon>Teleostei</taxon>
        <taxon>Osteoglossocephala</taxon>
        <taxon>Osteoglossomorpha</taxon>
        <taxon>Osteoglossiformes</taxon>
        <taxon>Mormyridae</taxon>
        <taxon>Paramormyrops</taxon>
    </lineage>
</organism>
<evidence type="ECO:0000256" key="1">
    <source>
        <dbReference type="ARBA" id="ARBA00004127"/>
    </source>
</evidence>
<dbReference type="AlphaFoldDB" id="A0A3B3RSN1"/>
<evidence type="ECO:0000256" key="6">
    <source>
        <dbReference type="ARBA" id="ARBA00022801"/>
    </source>
</evidence>
<feature type="transmembrane region" description="Helical" evidence="10">
    <location>
        <begin position="126"/>
        <end position="146"/>
    </location>
</feature>
<evidence type="ECO:0000259" key="11">
    <source>
        <dbReference type="PROSITE" id="PS51704"/>
    </source>
</evidence>
<name>A0A3B3RSN1_9TELE</name>
<comment type="similarity">
    <text evidence="3">Belongs to the glycerophosphoryl diester phosphodiesterase family.</text>
</comment>
<reference evidence="12" key="1">
    <citation type="submission" date="2025-08" db="UniProtKB">
        <authorList>
            <consortium name="Ensembl"/>
        </authorList>
    </citation>
    <scope>IDENTIFICATION</scope>
</reference>
<dbReference type="Pfam" id="PF03009">
    <property type="entry name" value="GDPD"/>
    <property type="match status" value="1"/>
</dbReference>
<feature type="transmembrane region" description="Helical" evidence="10">
    <location>
        <begin position="499"/>
        <end position="518"/>
    </location>
</feature>
<dbReference type="GO" id="GO:0008889">
    <property type="term" value="F:glycerophosphodiester phosphodiesterase activity"/>
    <property type="evidence" value="ECO:0007669"/>
    <property type="project" value="TreeGrafter"/>
</dbReference>
<dbReference type="GO" id="GO:0045666">
    <property type="term" value="P:positive regulation of neuron differentiation"/>
    <property type="evidence" value="ECO:0007669"/>
    <property type="project" value="TreeGrafter"/>
</dbReference>
<keyword evidence="13" id="KW-1185">Reference proteome</keyword>
<dbReference type="PANTHER" id="PTHR23344">
    <property type="entry name" value="GLYCEROPHOSPHORYL DIESTER PHOSPHODIESTERASE"/>
    <property type="match status" value="1"/>
</dbReference>
<feature type="domain" description="GP-PDE" evidence="11">
    <location>
        <begin position="228"/>
        <end position="486"/>
    </location>
</feature>
<reference evidence="12" key="2">
    <citation type="submission" date="2025-09" db="UniProtKB">
        <authorList>
            <consortium name="Ensembl"/>
        </authorList>
    </citation>
    <scope>IDENTIFICATION</scope>
</reference>
<dbReference type="GO" id="GO:0012505">
    <property type="term" value="C:endomembrane system"/>
    <property type="evidence" value="ECO:0007669"/>
    <property type="project" value="UniProtKB-SubCell"/>
</dbReference>
<dbReference type="Proteomes" id="UP000261540">
    <property type="component" value="Unplaced"/>
</dbReference>
<keyword evidence="6" id="KW-0378">Hydrolase</keyword>
<evidence type="ECO:0000256" key="3">
    <source>
        <dbReference type="ARBA" id="ARBA00007277"/>
    </source>
</evidence>
<evidence type="ECO:0000313" key="13">
    <source>
        <dbReference type="Proteomes" id="UP000261540"/>
    </source>
</evidence>
<sequence>MVKHQPLQVYERQLCLSCLTGIYGCRWKRYQRSHDDTTKWECMWFLILIATFSLLLIWLYFWVEARNDFNEFNWSLYNRSGVWNDGTITVLAMTAAGFTYTAFLMVLALGHIALGQQLNLHWIHKIGVTAALLGTVVGMISVSQTWGEEWDIIAISLQATGPFLHIGAVIAVTALAWLIAGQVARAERMWFQAALLLFYAGTLLMLYLVPLAIKSPCIMNRGDLKTRPDIIGHQGAPMLAPENTMMAFQKAIQLKVSGLETDVTISVDGVPFLLRDRTLRRTTNVNQVFPDRQFDVASMFNWTDLQALNAGQWFIKDNPFWTVGSLSKGDLVRAENQSLCSLEDFLQLAAVSNCSVVFRLRRPPPGHPHHMSWINDTLETVLSSGIQQKLVMWTPDTDRKLVREVAPGFQQTSTQKQSPAAARQRGVSRLLLRYNRASAPDVRALFTHNVSLTLYTVNKPWLYSVLWCSGVPSVSSDAPHILNKVPYPIWLMTPDEYCLSWVITDLVSIITVVGIFVFQNYHMIRWRMSGIRSYNPEQIMLSAAVRRSSRDVNIMKEKLIFSDDVKIPRSLRNSETKDLSKYSFLIADNRSVAHSRCESGRCKASKGAHWLRPGCS</sequence>
<evidence type="ECO:0000256" key="5">
    <source>
        <dbReference type="ARBA" id="ARBA00022692"/>
    </source>
</evidence>
<dbReference type="InterPro" id="IPR030395">
    <property type="entry name" value="GP_PDE_dom"/>
</dbReference>
<dbReference type="InterPro" id="IPR017946">
    <property type="entry name" value="PLC-like_Pdiesterase_TIM-brl"/>
</dbReference>
<keyword evidence="7 10" id="KW-1133">Transmembrane helix</keyword>
<dbReference type="GO" id="GO:0003401">
    <property type="term" value="P:axis elongation"/>
    <property type="evidence" value="ECO:0007669"/>
    <property type="project" value="Ensembl"/>
</dbReference>
<keyword evidence="5 10" id="KW-0812">Transmembrane</keyword>
<dbReference type="FunFam" id="3.20.20.190:FF:000028">
    <property type="entry name" value="Glycerophosphodiester phosphodiesterase domain-containing protein 5"/>
    <property type="match status" value="1"/>
</dbReference>
<protein>
    <submittedName>
        <fullName evidence="12">Glycerophosphodiester phosphodiesterase domain containing 5</fullName>
    </submittedName>
</protein>
<dbReference type="PROSITE" id="PS51257">
    <property type="entry name" value="PROKAR_LIPOPROTEIN"/>
    <property type="match status" value="1"/>
</dbReference>
<evidence type="ECO:0000256" key="7">
    <source>
        <dbReference type="ARBA" id="ARBA00022989"/>
    </source>
</evidence>
<dbReference type="Gene3D" id="3.20.20.190">
    <property type="entry name" value="Phosphatidylinositol (PI) phosphodiesterase"/>
    <property type="match status" value="1"/>
</dbReference>
<comment type="subcellular location">
    <subcellularLocation>
        <location evidence="2">Cytoplasm</location>
    </subcellularLocation>
    <subcellularLocation>
        <location evidence="1">Endomembrane system</location>
        <topology evidence="1">Multi-pass membrane protein</topology>
    </subcellularLocation>
</comment>
<feature type="transmembrane region" description="Helical" evidence="10">
    <location>
        <begin position="152"/>
        <end position="178"/>
    </location>
</feature>
<dbReference type="SUPFAM" id="SSF51695">
    <property type="entry name" value="PLC-like phosphodiesterases"/>
    <property type="match status" value="1"/>
</dbReference>
<keyword evidence="4" id="KW-0963">Cytoplasm</keyword>
<dbReference type="GeneTree" id="ENSGT00940000159690"/>
<keyword evidence="8 10" id="KW-0472">Membrane</keyword>
<dbReference type="GO" id="GO:0005886">
    <property type="term" value="C:plasma membrane"/>
    <property type="evidence" value="ECO:0007669"/>
    <property type="project" value="Ensembl"/>
</dbReference>
<accession>A0A3B3RSN1</accession>
<dbReference type="PROSITE" id="PS51704">
    <property type="entry name" value="GP_PDE"/>
    <property type="match status" value="1"/>
</dbReference>
<feature type="transmembrane region" description="Helical" evidence="10">
    <location>
        <begin position="88"/>
        <end position="114"/>
    </location>
</feature>
<evidence type="ECO:0000256" key="10">
    <source>
        <dbReference type="SAM" id="Phobius"/>
    </source>
</evidence>
<evidence type="ECO:0000313" key="12">
    <source>
        <dbReference type="Ensembl" id="ENSPKIP00000020840.1"/>
    </source>
</evidence>